<dbReference type="InterPro" id="IPR005225">
    <property type="entry name" value="Small_GTP-bd"/>
</dbReference>
<dbReference type="STRING" id="400727.A0A2T7NST5"/>
<evidence type="ECO:0000313" key="10">
    <source>
        <dbReference type="EMBL" id="PVD24241.1"/>
    </source>
</evidence>
<evidence type="ECO:0000256" key="1">
    <source>
        <dbReference type="ARBA" id="ARBA00004342"/>
    </source>
</evidence>
<keyword evidence="6" id="KW-0342">GTP-binding</keyword>
<dbReference type="SUPFAM" id="SSF52540">
    <property type="entry name" value="P-loop containing nucleoside triphosphate hydrolases"/>
    <property type="match status" value="2"/>
</dbReference>
<keyword evidence="7" id="KW-0472">Membrane</keyword>
<protein>
    <submittedName>
        <fullName evidence="10">Uncharacterized protein</fullName>
    </submittedName>
</protein>
<keyword evidence="3" id="KW-1003">Cell membrane</keyword>
<keyword evidence="9" id="KW-0636">Prenylation</keyword>
<dbReference type="EMBL" id="PZQS01000009">
    <property type="protein sequence ID" value="PVD24241.1"/>
    <property type="molecule type" value="Genomic_DNA"/>
</dbReference>
<gene>
    <name evidence="10" type="ORF">C0Q70_14711</name>
</gene>
<evidence type="ECO:0000256" key="6">
    <source>
        <dbReference type="ARBA" id="ARBA00023134"/>
    </source>
</evidence>
<reference evidence="10 11" key="1">
    <citation type="submission" date="2018-04" db="EMBL/GenBank/DDBJ databases">
        <title>The genome of golden apple snail Pomacea canaliculata provides insight into stress tolerance and invasive adaptation.</title>
        <authorList>
            <person name="Liu C."/>
            <person name="Liu B."/>
            <person name="Ren Y."/>
            <person name="Zhang Y."/>
            <person name="Wang H."/>
            <person name="Li S."/>
            <person name="Jiang F."/>
            <person name="Yin L."/>
            <person name="Zhang G."/>
            <person name="Qian W."/>
            <person name="Fan W."/>
        </authorList>
    </citation>
    <scope>NUCLEOTIDE SEQUENCE [LARGE SCALE GENOMIC DNA]</scope>
    <source>
        <strain evidence="10">SZHN2017</strain>
        <tissue evidence="10">Muscle</tissue>
    </source>
</reference>
<comment type="similarity">
    <text evidence="2">Belongs to the small GTPase superfamily. Rho family.</text>
</comment>
<dbReference type="Gene3D" id="3.40.50.300">
    <property type="entry name" value="P-loop containing nucleotide triphosphate hydrolases"/>
    <property type="match status" value="2"/>
</dbReference>
<dbReference type="GO" id="GO:0007264">
    <property type="term" value="P:small GTPase-mediated signal transduction"/>
    <property type="evidence" value="ECO:0007669"/>
    <property type="project" value="InterPro"/>
</dbReference>
<dbReference type="NCBIfam" id="TIGR00231">
    <property type="entry name" value="small_GTP"/>
    <property type="match status" value="2"/>
</dbReference>
<dbReference type="AlphaFoldDB" id="A0A2T7NST5"/>
<dbReference type="InterPro" id="IPR001806">
    <property type="entry name" value="Small_GTPase"/>
</dbReference>
<dbReference type="SMART" id="SM00175">
    <property type="entry name" value="RAB"/>
    <property type="match status" value="1"/>
</dbReference>
<evidence type="ECO:0000256" key="3">
    <source>
        <dbReference type="ARBA" id="ARBA00022475"/>
    </source>
</evidence>
<comment type="caution">
    <text evidence="10">The sequence shown here is derived from an EMBL/GenBank/DDBJ whole genome shotgun (WGS) entry which is preliminary data.</text>
</comment>
<dbReference type="PROSITE" id="PS51421">
    <property type="entry name" value="RAS"/>
    <property type="match status" value="1"/>
</dbReference>
<proteinExistence type="inferred from homology"/>
<dbReference type="GO" id="GO:0005886">
    <property type="term" value="C:plasma membrane"/>
    <property type="evidence" value="ECO:0007669"/>
    <property type="project" value="UniProtKB-SubCell"/>
</dbReference>
<dbReference type="PROSITE" id="PS51420">
    <property type="entry name" value="RHO"/>
    <property type="match status" value="2"/>
</dbReference>
<dbReference type="OrthoDB" id="8830751at2759"/>
<sequence length="365" mass="41172">MNRTNFQAIIDRENAFTTAMCLWLVTVTREDHHTEETGDGGRWCVWEDMSAHRLQQGPVPGILCLLQVELVLWDTAGQEDYDRYLYYKSETDVIVICFSINNPDSLVNVLEKWNPEAKQFCPRIPIILVGNQKDLRDDPMTIRKLKRRNLTPVRKEEGEAMAKTIGAVAYVECSAKNKDGVQKMKLLVVGDPDCGKTSLVVVFADGRFPENYVPKALDNKVANIKVDSEIKELTLWDTPGGEIFDCQREYLCGGTDVILMCFSISHPDSLQNIPDKWNPKMQHFCSGVPIILVGNKKDLRDDPVTRADLVSSEKGKAMAERIGAAAYVECSAKTNEGVHEVLKTAVRVTHKAREKRRRKNTCLLC</sequence>
<dbReference type="PANTHER" id="PTHR24072">
    <property type="entry name" value="RHO FAMILY GTPASE"/>
    <property type="match status" value="1"/>
</dbReference>
<keyword evidence="11" id="KW-1185">Reference proteome</keyword>
<evidence type="ECO:0000313" key="11">
    <source>
        <dbReference type="Proteomes" id="UP000245119"/>
    </source>
</evidence>
<keyword evidence="5" id="KW-0547">Nucleotide-binding</keyword>
<evidence type="ECO:0000256" key="5">
    <source>
        <dbReference type="ARBA" id="ARBA00022741"/>
    </source>
</evidence>
<keyword evidence="4" id="KW-0488">Methylation</keyword>
<dbReference type="FunFam" id="3.40.50.300:FF:000983">
    <property type="entry name" value="Rho family GTPase"/>
    <property type="match status" value="1"/>
</dbReference>
<dbReference type="Pfam" id="PF00071">
    <property type="entry name" value="Ras"/>
    <property type="match status" value="2"/>
</dbReference>
<comment type="subcellular location">
    <subcellularLocation>
        <location evidence="1">Cell membrane</location>
        <topology evidence="1">Lipid-anchor</topology>
        <orientation evidence="1">Cytoplasmic side</orientation>
    </subcellularLocation>
</comment>
<evidence type="ECO:0000256" key="9">
    <source>
        <dbReference type="ARBA" id="ARBA00023289"/>
    </source>
</evidence>
<dbReference type="PROSITE" id="PS51419">
    <property type="entry name" value="RAB"/>
    <property type="match status" value="1"/>
</dbReference>
<dbReference type="SMART" id="SM00174">
    <property type="entry name" value="RHO"/>
    <property type="match status" value="2"/>
</dbReference>
<name>A0A2T7NST5_POMCA</name>
<dbReference type="PRINTS" id="PR00449">
    <property type="entry name" value="RASTRNSFRMNG"/>
</dbReference>
<dbReference type="GO" id="GO:0003924">
    <property type="term" value="F:GTPase activity"/>
    <property type="evidence" value="ECO:0007669"/>
    <property type="project" value="InterPro"/>
</dbReference>
<accession>A0A2T7NST5</accession>
<dbReference type="SMART" id="SM00173">
    <property type="entry name" value="RAS"/>
    <property type="match status" value="1"/>
</dbReference>
<evidence type="ECO:0000256" key="7">
    <source>
        <dbReference type="ARBA" id="ARBA00023136"/>
    </source>
</evidence>
<organism evidence="10 11">
    <name type="scientific">Pomacea canaliculata</name>
    <name type="common">Golden apple snail</name>
    <dbReference type="NCBI Taxonomy" id="400727"/>
    <lineage>
        <taxon>Eukaryota</taxon>
        <taxon>Metazoa</taxon>
        <taxon>Spiralia</taxon>
        <taxon>Lophotrochozoa</taxon>
        <taxon>Mollusca</taxon>
        <taxon>Gastropoda</taxon>
        <taxon>Caenogastropoda</taxon>
        <taxon>Architaenioglossa</taxon>
        <taxon>Ampullarioidea</taxon>
        <taxon>Ampullariidae</taxon>
        <taxon>Pomacea</taxon>
    </lineage>
</organism>
<evidence type="ECO:0000256" key="4">
    <source>
        <dbReference type="ARBA" id="ARBA00022481"/>
    </source>
</evidence>
<evidence type="ECO:0000256" key="2">
    <source>
        <dbReference type="ARBA" id="ARBA00010142"/>
    </source>
</evidence>
<dbReference type="InterPro" id="IPR027417">
    <property type="entry name" value="P-loop_NTPase"/>
</dbReference>
<dbReference type="InterPro" id="IPR003578">
    <property type="entry name" value="Small_GTPase_Rho"/>
</dbReference>
<keyword evidence="8" id="KW-0449">Lipoprotein</keyword>
<dbReference type="Proteomes" id="UP000245119">
    <property type="component" value="Linkage Group LG9"/>
</dbReference>
<evidence type="ECO:0000256" key="8">
    <source>
        <dbReference type="ARBA" id="ARBA00023288"/>
    </source>
</evidence>
<dbReference type="GO" id="GO:0005525">
    <property type="term" value="F:GTP binding"/>
    <property type="evidence" value="ECO:0007669"/>
    <property type="project" value="UniProtKB-KW"/>
</dbReference>